<accession>A0A126QMM1</accession>
<dbReference type="InterPro" id="IPR039536">
    <property type="entry name" value="TetR_C_Proteobacteria"/>
</dbReference>
<dbReference type="Gene3D" id="1.10.357.10">
    <property type="entry name" value="Tetracycline Repressor, domain 2"/>
    <property type="match status" value="1"/>
</dbReference>
<keyword evidence="1 2" id="KW-0238">DNA-binding</keyword>
<organism evidence="5 7">
    <name type="scientific">Pseudodesulfovibrio indicus</name>
    <dbReference type="NCBI Taxonomy" id="1716143"/>
    <lineage>
        <taxon>Bacteria</taxon>
        <taxon>Pseudomonadati</taxon>
        <taxon>Thermodesulfobacteriota</taxon>
        <taxon>Desulfovibrionia</taxon>
        <taxon>Desulfovibrionales</taxon>
        <taxon>Desulfovibrionaceae</taxon>
    </lineage>
</organism>
<evidence type="ECO:0000259" key="3">
    <source>
        <dbReference type="PROSITE" id="PS50977"/>
    </source>
</evidence>
<dbReference type="KEGG" id="dej:AWY79_07775"/>
<dbReference type="SUPFAM" id="SSF46689">
    <property type="entry name" value="Homeodomain-like"/>
    <property type="match status" value="1"/>
</dbReference>
<dbReference type="PANTHER" id="PTHR30055">
    <property type="entry name" value="HTH-TYPE TRANSCRIPTIONAL REGULATOR RUTR"/>
    <property type="match status" value="1"/>
</dbReference>
<dbReference type="Proteomes" id="UP000055611">
    <property type="component" value="Chromosome"/>
</dbReference>
<dbReference type="GO" id="GO:0000976">
    <property type="term" value="F:transcription cis-regulatory region binding"/>
    <property type="evidence" value="ECO:0007669"/>
    <property type="project" value="TreeGrafter"/>
</dbReference>
<dbReference type="Proteomes" id="UP000295506">
    <property type="component" value="Unassembled WGS sequence"/>
</dbReference>
<evidence type="ECO:0000313" key="7">
    <source>
        <dbReference type="Proteomes" id="UP000295506"/>
    </source>
</evidence>
<dbReference type="AlphaFoldDB" id="A0A126QMM1"/>
<evidence type="ECO:0000313" key="5">
    <source>
        <dbReference type="EMBL" id="TDT92021.1"/>
    </source>
</evidence>
<proteinExistence type="predicted"/>
<evidence type="ECO:0000256" key="1">
    <source>
        <dbReference type="ARBA" id="ARBA00023125"/>
    </source>
</evidence>
<reference evidence="5 7" key="2">
    <citation type="submission" date="2019-03" db="EMBL/GenBank/DDBJ databases">
        <title>Genomic Encyclopedia of Type Strains, Phase IV (KMG-IV): sequencing the most valuable type-strain genomes for metagenomic binning, comparative biology and taxonomic classification.</title>
        <authorList>
            <person name="Goeker M."/>
        </authorList>
    </citation>
    <scope>NUCLEOTIDE SEQUENCE [LARGE SCALE GENOMIC DNA]</scope>
    <source>
        <strain evidence="5 7">DSM 101483</strain>
    </source>
</reference>
<feature type="DNA-binding region" description="H-T-H motif" evidence="2">
    <location>
        <begin position="40"/>
        <end position="59"/>
    </location>
</feature>
<dbReference type="PROSITE" id="PS50977">
    <property type="entry name" value="HTH_TETR_2"/>
    <property type="match status" value="1"/>
</dbReference>
<gene>
    <name evidence="4" type="ORF">AWY79_07775</name>
    <name evidence="5" type="ORF">EDC59_101425</name>
</gene>
<dbReference type="PANTHER" id="PTHR30055:SF146">
    <property type="entry name" value="HTH-TYPE TRANSCRIPTIONAL DUAL REGULATOR CECR"/>
    <property type="match status" value="1"/>
</dbReference>
<dbReference type="Pfam" id="PF00440">
    <property type="entry name" value="TetR_N"/>
    <property type="match status" value="1"/>
</dbReference>
<feature type="domain" description="HTH tetR-type" evidence="3">
    <location>
        <begin position="17"/>
        <end position="77"/>
    </location>
</feature>
<protein>
    <submittedName>
        <fullName evidence="5">TetR family transcriptional regulator</fullName>
    </submittedName>
</protein>
<dbReference type="OrthoDB" id="270177at2"/>
<dbReference type="EMBL" id="SOBK01000001">
    <property type="protein sequence ID" value="TDT92021.1"/>
    <property type="molecule type" value="Genomic_DNA"/>
</dbReference>
<sequence length="211" mass="23304">MDKTDFTSRKKGRLSAEQRYELLLKAAADEFLEKGYEATNLDDIISRAGGSRRSIYTQFGGKEGLFQAWVMQVAAQILAPLRREPDNNGNLKENLLCFANRLLAALFSSPALDLSRLALTDGVRFPELAKAYFASGPGAAASSLAVLFDLALESGEIVSLDSRLAASLFVGMLRDNLYMQVLLRLREPPEQEEREELVRSAVEIFLNGIAK</sequence>
<keyword evidence="6" id="KW-1185">Reference proteome</keyword>
<dbReference type="GO" id="GO:0003700">
    <property type="term" value="F:DNA-binding transcription factor activity"/>
    <property type="evidence" value="ECO:0007669"/>
    <property type="project" value="TreeGrafter"/>
</dbReference>
<dbReference type="RefSeq" id="WP_066802186.1">
    <property type="nucleotide sequence ID" value="NZ_CP014206.1"/>
</dbReference>
<evidence type="ECO:0000313" key="6">
    <source>
        <dbReference type="Proteomes" id="UP000055611"/>
    </source>
</evidence>
<dbReference type="SUPFAM" id="SSF48498">
    <property type="entry name" value="Tetracyclin repressor-like, C-terminal domain"/>
    <property type="match status" value="1"/>
</dbReference>
<evidence type="ECO:0000256" key="2">
    <source>
        <dbReference type="PROSITE-ProRule" id="PRU00335"/>
    </source>
</evidence>
<dbReference type="InterPro" id="IPR036271">
    <property type="entry name" value="Tet_transcr_reg_TetR-rel_C_sf"/>
</dbReference>
<dbReference type="Pfam" id="PF14246">
    <property type="entry name" value="TetR_C_7"/>
    <property type="match status" value="1"/>
</dbReference>
<dbReference type="EMBL" id="CP014206">
    <property type="protein sequence ID" value="AMK11016.1"/>
    <property type="molecule type" value="Genomic_DNA"/>
</dbReference>
<reference evidence="4 6" key="1">
    <citation type="journal article" date="2016" name="Front. Microbiol.">
        <title>Genome Sequence of the Piezophilic, Mesophilic Sulfate-Reducing Bacterium Desulfovibrio indicus J2T.</title>
        <authorList>
            <person name="Cao J."/>
            <person name="Maignien L."/>
            <person name="Shao Z."/>
            <person name="Alain K."/>
            <person name="Jebbar M."/>
        </authorList>
    </citation>
    <scope>NUCLEOTIDE SEQUENCE [LARGE SCALE GENOMIC DNA]</scope>
    <source>
        <strain evidence="4 6">J2</strain>
    </source>
</reference>
<dbReference type="Gene3D" id="1.10.10.60">
    <property type="entry name" value="Homeodomain-like"/>
    <property type="match status" value="1"/>
</dbReference>
<evidence type="ECO:0000313" key="4">
    <source>
        <dbReference type="EMBL" id="AMK11016.1"/>
    </source>
</evidence>
<dbReference type="PRINTS" id="PR00455">
    <property type="entry name" value="HTHTETR"/>
</dbReference>
<dbReference type="InterPro" id="IPR009057">
    <property type="entry name" value="Homeodomain-like_sf"/>
</dbReference>
<dbReference type="InterPro" id="IPR050109">
    <property type="entry name" value="HTH-type_TetR-like_transc_reg"/>
</dbReference>
<dbReference type="InterPro" id="IPR001647">
    <property type="entry name" value="HTH_TetR"/>
</dbReference>
<name>A0A126QMM1_9BACT</name>